<dbReference type="Proteomes" id="UP000198862">
    <property type="component" value="Unassembled WGS sequence"/>
</dbReference>
<organism evidence="3 4">
    <name type="scientific">Pseudoalteromonas denitrificans DSM 6059</name>
    <dbReference type="NCBI Taxonomy" id="1123010"/>
    <lineage>
        <taxon>Bacteria</taxon>
        <taxon>Pseudomonadati</taxon>
        <taxon>Pseudomonadota</taxon>
        <taxon>Gammaproteobacteria</taxon>
        <taxon>Alteromonadales</taxon>
        <taxon>Pseudoalteromonadaceae</taxon>
        <taxon>Pseudoalteromonas</taxon>
    </lineage>
</organism>
<proteinExistence type="predicted"/>
<dbReference type="STRING" id="1123010.SAMN02745724_01654"/>
<feature type="transmembrane region" description="Helical" evidence="1">
    <location>
        <begin position="38"/>
        <end position="55"/>
    </location>
</feature>
<feature type="transmembrane region" description="Helical" evidence="1">
    <location>
        <begin position="86"/>
        <end position="107"/>
    </location>
</feature>
<protein>
    <submittedName>
        <fullName evidence="3">VanZ like family protein</fullName>
    </submittedName>
</protein>
<feature type="transmembrane region" description="Helical" evidence="1">
    <location>
        <begin position="60"/>
        <end position="80"/>
    </location>
</feature>
<keyword evidence="1" id="KW-0472">Membrane</keyword>
<keyword evidence="4" id="KW-1185">Reference proteome</keyword>
<name>A0A1I1J4J7_9GAMM</name>
<dbReference type="InterPro" id="IPR006976">
    <property type="entry name" value="VanZ-like"/>
</dbReference>
<keyword evidence="1" id="KW-0812">Transmembrane</keyword>
<gene>
    <name evidence="3" type="ORF">SAMN02745724_01654</name>
</gene>
<evidence type="ECO:0000313" key="3">
    <source>
        <dbReference type="EMBL" id="SFC43497.1"/>
    </source>
</evidence>
<keyword evidence="1" id="KW-1133">Transmembrane helix</keyword>
<dbReference type="PANTHER" id="PTHR28008:SF1">
    <property type="entry name" value="DOMAIN PROTEIN, PUTATIVE (AFU_ORTHOLOGUE AFUA_3G10980)-RELATED"/>
    <property type="match status" value="1"/>
</dbReference>
<dbReference type="Pfam" id="PF04892">
    <property type="entry name" value="VanZ"/>
    <property type="match status" value="1"/>
</dbReference>
<evidence type="ECO:0000313" key="4">
    <source>
        <dbReference type="Proteomes" id="UP000198862"/>
    </source>
</evidence>
<accession>A0A1I1J4J7</accession>
<evidence type="ECO:0000259" key="2">
    <source>
        <dbReference type="Pfam" id="PF04892"/>
    </source>
</evidence>
<dbReference type="NCBIfam" id="NF037970">
    <property type="entry name" value="vanZ_1"/>
    <property type="match status" value="1"/>
</dbReference>
<reference evidence="3 4" key="1">
    <citation type="submission" date="2016-10" db="EMBL/GenBank/DDBJ databases">
        <authorList>
            <person name="de Groot N.N."/>
        </authorList>
    </citation>
    <scope>NUCLEOTIDE SEQUENCE [LARGE SCALE GENOMIC DNA]</scope>
    <source>
        <strain evidence="3 4">DSM 6059</strain>
    </source>
</reference>
<dbReference type="AlphaFoldDB" id="A0A1I1J4J7"/>
<dbReference type="RefSeq" id="WP_091982646.1">
    <property type="nucleotide sequence ID" value="NZ_FOLO01000009.1"/>
</dbReference>
<dbReference type="OrthoDB" id="8564037at2"/>
<dbReference type="PANTHER" id="PTHR28008">
    <property type="entry name" value="DOMAIN PROTEIN, PUTATIVE (AFU_ORTHOLOGUE AFUA_3G10980)-RELATED"/>
    <property type="match status" value="1"/>
</dbReference>
<dbReference type="EMBL" id="FOLO01000009">
    <property type="protein sequence ID" value="SFC43497.1"/>
    <property type="molecule type" value="Genomic_DNA"/>
</dbReference>
<feature type="domain" description="VanZ-like" evidence="2">
    <location>
        <begin position="31"/>
        <end position="107"/>
    </location>
</feature>
<evidence type="ECO:0000256" key="1">
    <source>
        <dbReference type="SAM" id="Phobius"/>
    </source>
</evidence>
<sequence>MTRRLYKVLFLSILIICTVLFAKEVKGIAQLFPHIDKIAHFGIFFILAGVMQRAFKAPTWIHILLLISYGAGIEIMQSILPHRDGSFADLIADAFGVAFYFSSFWLWQKNAKKAI</sequence>